<dbReference type="InterPro" id="IPR024554">
    <property type="entry name" value="LEC1-like_C"/>
</dbReference>
<protein>
    <recommendedName>
        <fullName evidence="2">PX domain-containing protein</fullName>
    </recommendedName>
</protein>
<feature type="domain" description="PX" evidence="2">
    <location>
        <begin position="113"/>
        <end position="449"/>
    </location>
</feature>
<evidence type="ECO:0000313" key="3">
    <source>
        <dbReference type="EMBL" id="PSR73392.1"/>
    </source>
</evidence>
<feature type="compositionally biased region" description="Low complexity" evidence="1">
    <location>
        <begin position="658"/>
        <end position="669"/>
    </location>
</feature>
<dbReference type="AlphaFoldDB" id="A0A2R6NLZ2"/>
<sequence>MSPTSPISGYGNSNAGVHASRLAREKNRLTLRSYVHILLSSSTFASSPVLKSFLLSGPTRLSEEELEDARRREEADNMREDGRKRFAKEIKERVEGLRGAVRSVKGELLGKDGLTHVFATIKETQDIRSLPDNYKAVIEWARISLASTVFQHFVAADDASESFAGLKRIHGLMPYFMLKAALKISNPMSMIRGVLDLFLAQPFGGKSLLQRMFSGSLMEEVKALEEDIESVKDKVEDTLMCEKVKLFVYAPHEIQAVYKADAAAEDAHVLTVILRSGEEPCLNRPQLQRVHRASIAYKQYTDSHPDSDDEGPEDDDAWLYEDLILLAKLYGRLRDREQLIALIFEGTTADLLKDIITIFYSPLAQVYRAASISDSLGDLQNFINDLIRTVESTEELSQQDPARTVQIFIDLIQRHEQSFYSFVHKVHSKGEGLFDSLMRWIEQFLTLMRDGLGDRVSLEFLLPHTGQERLDIMKEVDAVARYHYSMKVAYEAKVRRRFGRTQGHSDADAEDEEAAAMVNGVVRDLSFGELVKGDADELAAQDTDEEEDSSSDEEGSSEEGTDSEESDSEESESSSEDTESDHGTEGPNARRTTPTPSLARSHTIGHSPVPARVPRPAMPKQSLDLPSPTKHAQSPLRDSRAATYGGQSPLRGLPPFPLASSSSSSSKKLPPLPPSHGQERRRSPVKAPQVAKKKPQGPKPPELHHIPKLLPLFVEIVRDVNLL</sequence>
<dbReference type="GO" id="GO:0035091">
    <property type="term" value="F:phosphatidylinositol binding"/>
    <property type="evidence" value="ECO:0007669"/>
    <property type="project" value="TreeGrafter"/>
</dbReference>
<name>A0A2R6NLZ2_9APHY</name>
<dbReference type="OrthoDB" id="2117459at2759"/>
<dbReference type="Pfam" id="PF12825">
    <property type="entry name" value="DUF3818"/>
    <property type="match status" value="1"/>
</dbReference>
<dbReference type="InterPro" id="IPR047168">
    <property type="entry name" value="LEC1-like"/>
</dbReference>
<feature type="region of interest" description="Disordered" evidence="1">
    <location>
        <begin position="537"/>
        <end position="705"/>
    </location>
</feature>
<accession>A0A2R6NLZ2</accession>
<feature type="compositionally biased region" description="Polar residues" evidence="1">
    <location>
        <begin position="590"/>
        <end position="600"/>
    </location>
</feature>
<dbReference type="PANTHER" id="PTHR47185:SF1">
    <property type="entry name" value="PX DOMAIN-CONTAINING PROTEIN YPR097W"/>
    <property type="match status" value="1"/>
</dbReference>
<evidence type="ECO:0000256" key="1">
    <source>
        <dbReference type="SAM" id="MobiDB-lite"/>
    </source>
</evidence>
<organism evidence="3 4">
    <name type="scientific">Hermanssonia centrifuga</name>
    <dbReference type="NCBI Taxonomy" id="98765"/>
    <lineage>
        <taxon>Eukaryota</taxon>
        <taxon>Fungi</taxon>
        <taxon>Dikarya</taxon>
        <taxon>Basidiomycota</taxon>
        <taxon>Agaricomycotina</taxon>
        <taxon>Agaricomycetes</taxon>
        <taxon>Polyporales</taxon>
        <taxon>Meruliaceae</taxon>
        <taxon>Hermanssonia</taxon>
    </lineage>
</organism>
<gene>
    <name evidence="3" type="ORF">PHLCEN_2v10684</name>
</gene>
<evidence type="ECO:0000313" key="4">
    <source>
        <dbReference type="Proteomes" id="UP000186601"/>
    </source>
</evidence>
<evidence type="ECO:0000259" key="2">
    <source>
        <dbReference type="Pfam" id="PF12825"/>
    </source>
</evidence>
<dbReference type="STRING" id="98765.A0A2R6NLZ2"/>
<keyword evidence="4" id="KW-1185">Reference proteome</keyword>
<dbReference type="EMBL" id="MLYV02001076">
    <property type="protein sequence ID" value="PSR73392.1"/>
    <property type="molecule type" value="Genomic_DNA"/>
</dbReference>
<feature type="compositionally biased region" description="Acidic residues" evidence="1">
    <location>
        <begin position="537"/>
        <end position="579"/>
    </location>
</feature>
<comment type="caution">
    <text evidence="3">The sequence shown here is derived from an EMBL/GenBank/DDBJ whole genome shotgun (WGS) entry which is preliminary data.</text>
</comment>
<reference evidence="3 4" key="1">
    <citation type="submission" date="2018-02" db="EMBL/GenBank/DDBJ databases">
        <title>Genome sequence of the basidiomycete white-rot fungus Phlebia centrifuga.</title>
        <authorList>
            <person name="Granchi Z."/>
            <person name="Peng M."/>
            <person name="de Vries R.P."/>
            <person name="Hilden K."/>
            <person name="Makela M.R."/>
            <person name="Grigoriev I."/>
            <person name="Riley R."/>
        </authorList>
    </citation>
    <scope>NUCLEOTIDE SEQUENCE [LARGE SCALE GENOMIC DNA]</scope>
    <source>
        <strain evidence="3 4">FBCC195</strain>
    </source>
</reference>
<proteinExistence type="predicted"/>
<dbReference type="Proteomes" id="UP000186601">
    <property type="component" value="Unassembled WGS sequence"/>
</dbReference>
<dbReference type="PANTHER" id="PTHR47185">
    <property type="entry name" value="PX DOMAIN-CONTAINING PROTEIN YPR097W"/>
    <property type="match status" value="1"/>
</dbReference>